<dbReference type="RefSeq" id="WP_075442539.1">
    <property type="nucleotide sequence ID" value="NZ_FOQK01000005.1"/>
</dbReference>
<dbReference type="AlphaFoldDB" id="A0A1I3D5E4"/>
<dbReference type="OrthoDB" id="2053717at2"/>
<sequence length="219" mass="25301">MYISEIAWRPPNPTYPKILILGESHYDKDINPGEANVHITRNIVDLIINDKVTDRWKNFFHNIAASFGYSKNRDGISDFYNKVYFANYVEESCETGSNNIADYLIWGGGDTPGKRAHYNKAVFEFCNEENISIICAFSKKAYYAFPSIDEINGGEVKKIPISANYTVGRTYYKKSISEYRDITLKNDLTLYGFNHASRSGYKRARRFISKEFKHHDILK</sequence>
<reference evidence="1 2" key="1">
    <citation type="submission" date="2016-10" db="EMBL/GenBank/DDBJ databases">
        <authorList>
            <person name="de Groot N.N."/>
        </authorList>
    </citation>
    <scope>NUCLEOTIDE SEQUENCE [LARGE SCALE GENOMIC DNA]</scope>
    <source>
        <strain evidence="1 2">Z108</strain>
    </source>
</reference>
<dbReference type="EMBL" id="FOQK01000005">
    <property type="protein sequence ID" value="SFH81906.1"/>
    <property type="molecule type" value="Genomic_DNA"/>
</dbReference>
<protein>
    <submittedName>
        <fullName evidence="1">Uncharacterized protein</fullName>
    </submittedName>
</protein>
<gene>
    <name evidence="1" type="ORF">SAMN04487861_10599</name>
</gene>
<proteinExistence type="predicted"/>
<organism evidence="1 2">
    <name type="scientific">Selenomonas ruminantium</name>
    <dbReference type="NCBI Taxonomy" id="971"/>
    <lineage>
        <taxon>Bacteria</taxon>
        <taxon>Bacillati</taxon>
        <taxon>Bacillota</taxon>
        <taxon>Negativicutes</taxon>
        <taxon>Selenomonadales</taxon>
        <taxon>Selenomonadaceae</taxon>
        <taxon>Selenomonas</taxon>
    </lineage>
</organism>
<evidence type="ECO:0000313" key="2">
    <source>
        <dbReference type="Proteomes" id="UP000183639"/>
    </source>
</evidence>
<accession>A0A1I3D5E4</accession>
<dbReference type="Proteomes" id="UP000183639">
    <property type="component" value="Unassembled WGS sequence"/>
</dbReference>
<evidence type="ECO:0000313" key="1">
    <source>
        <dbReference type="EMBL" id="SFH81906.1"/>
    </source>
</evidence>
<name>A0A1I3D5E4_SELRU</name>